<dbReference type="KEGG" id="abas:ACPOL_2471"/>
<dbReference type="InterPro" id="IPR029058">
    <property type="entry name" value="AB_hydrolase_fold"/>
</dbReference>
<dbReference type="InterPro" id="IPR020806">
    <property type="entry name" value="PKS_PP-bd"/>
</dbReference>
<evidence type="ECO:0000256" key="1">
    <source>
        <dbReference type="ARBA" id="ARBA00022450"/>
    </source>
</evidence>
<dbReference type="PANTHER" id="PTHR45527">
    <property type="entry name" value="NONRIBOSOMAL PEPTIDE SYNTHETASE"/>
    <property type="match status" value="1"/>
</dbReference>
<feature type="compositionally biased region" description="Basic and acidic residues" evidence="3">
    <location>
        <begin position="828"/>
        <end position="843"/>
    </location>
</feature>
<organism evidence="5 6">
    <name type="scientific">Acidisarcina polymorpha</name>
    <dbReference type="NCBI Taxonomy" id="2211140"/>
    <lineage>
        <taxon>Bacteria</taxon>
        <taxon>Pseudomonadati</taxon>
        <taxon>Acidobacteriota</taxon>
        <taxon>Terriglobia</taxon>
        <taxon>Terriglobales</taxon>
        <taxon>Acidobacteriaceae</taxon>
        <taxon>Acidisarcina</taxon>
    </lineage>
</organism>
<dbReference type="EMBL" id="CP030840">
    <property type="protein sequence ID" value="AXC11793.1"/>
    <property type="molecule type" value="Genomic_DNA"/>
</dbReference>
<dbReference type="Pfam" id="PF00501">
    <property type="entry name" value="AMP-binding"/>
    <property type="match status" value="1"/>
</dbReference>
<dbReference type="SMART" id="SM00823">
    <property type="entry name" value="PKS_PP"/>
    <property type="match status" value="1"/>
</dbReference>
<evidence type="ECO:0000313" key="5">
    <source>
        <dbReference type="EMBL" id="AXC11793.1"/>
    </source>
</evidence>
<sequence length="843" mass="93411">MLRNAKVTTESLVAIYLERSPELIASLLGVWKAGGAYLPIDPTNPRQRVEFTLKDSQVNYVLTERSLLDSLPPTSARVLCVEDVCGQLDTTASPLAPGTFVPADPMPDQLAYVIYTSGSTGKPKGAGVCHRGLLNVVQAIGKDLALEPEQVVLATATIVFDISNLELYVPLTAGATIHLMERHFAGDGPKLIEMIRSTSAALVFGTPTSWRLMLEAGWTGSPNLQIITGGEVLPLSLANTLTGLTRALWNHYGPTETSICATRERVLPGAELITLGWPIDNVSIYVLDEHQEPVPEGETGEIYIGGVGVGRGYINRPELTARTFLPDRFDKTPGARMYKTGDLGRLLPDGRLDFQGRADNQIKLRGFRIELEEIEAAIREYSGVHAAVVQVVEYGPDDQRLVAYFLSDELVTVIHLRDFLRQRLPYYMLPSELIPLATLPMTINGKIDRQALDAIRVEFEAQQHAEPTQLPADDLEGRLTMIWERLLKVHSIGPWDDFFDLGGHSLLATRMFTEIEKITGRNIPLSVLIQNPTVRQLANYIHNRPDIGWPGLVPLQDRGTMPPLFIAHGLGSNLLLFRELAEELGDNQPVYGIQLNAPANATLQELRLEAFAARFIDEILAVDALGPYYLAGHSLGGFLVFEIAAQLRARGKQIGMLALLDCDFHVAQRAENVPPPPQVALRDKLIYWRKKVSRLAEGGLINTTWRKILYNKLMLKIRLLRKVHKEGSFYPHVFGLDPYIALFAERYRPQAMEQDAVLFVAEDQLSPEAVGEGWLQVVKGRLDIQKVPGSHQTIFSRPNVGVLAEELEKRLNVSARSMREASLPAGKEGQEPRMKPLLECHGG</sequence>
<evidence type="ECO:0000256" key="2">
    <source>
        <dbReference type="ARBA" id="ARBA00022553"/>
    </source>
</evidence>
<dbReference type="InterPro" id="IPR000873">
    <property type="entry name" value="AMP-dep_synth/lig_dom"/>
</dbReference>
<dbReference type="InterPro" id="IPR010071">
    <property type="entry name" value="AA_adenyl_dom"/>
</dbReference>
<evidence type="ECO:0000259" key="4">
    <source>
        <dbReference type="PROSITE" id="PS50075"/>
    </source>
</evidence>
<dbReference type="FunFam" id="2.30.38.10:FF:000001">
    <property type="entry name" value="Non-ribosomal peptide synthetase PvdI"/>
    <property type="match status" value="1"/>
</dbReference>
<proteinExistence type="predicted"/>
<evidence type="ECO:0000256" key="3">
    <source>
        <dbReference type="SAM" id="MobiDB-lite"/>
    </source>
</evidence>
<dbReference type="InterPro" id="IPR045851">
    <property type="entry name" value="AMP-bd_C_sf"/>
</dbReference>
<dbReference type="CDD" id="cd05930">
    <property type="entry name" value="A_NRPS"/>
    <property type="match status" value="1"/>
</dbReference>
<accession>A0A2Z5FY16</accession>
<dbReference type="FunFam" id="3.40.50.980:FF:000001">
    <property type="entry name" value="Non-ribosomal peptide synthetase"/>
    <property type="match status" value="1"/>
</dbReference>
<dbReference type="GO" id="GO:0044550">
    <property type="term" value="P:secondary metabolite biosynthetic process"/>
    <property type="evidence" value="ECO:0007669"/>
    <property type="project" value="TreeGrafter"/>
</dbReference>
<dbReference type="Gene3D" id="1.10.1200.10">
    <property type="entry name" value="ACP-like"/>
    <property type="match status" value="1"/>
</dbReference>
<dbReference type="GO" id="GO:0043041">
    <property type="term" value="P:amino acid activation for nonribosomal peptide biosynthetic process"/>
    <property type="evidence" value="ECO:0007669"/>
    <property type="project" value="TreeGrafter"/>
</dbReference>
<dbReference type="Pfam" id="PF00550">
    <property type="entry name" value="PP-binding"/>
    <property type="match status" value="1"/>
</dbReference>
<dbReference type="Proteomes" id="UP000253606">
    <property type="component" value="Chromosome"/>
</dbReference>
<dbReference type="SUPFAM" id="SSF53474">
    <property type="entry name" value="alpha/beta-Hydrolases"/>
    <property type="match status" value="1"/>
</dbReference>
<dbReference type="NCBIfam" id="TIGR01733">
    <property type="entry name" value="AA-adenyl-dom"/>
    <property type="match status" value="1"/>
</dbReference>
<dbReference type="Gene3D" id="2.30.38.10">
    <property type="entry name" value="Luciferase, Domain 3"/>
    <property type="match status" value="1"/>
</dbReference>
<dbReference type="InterPro" id="IPR020845">
    <property type="entry name" value="AMP-binding_CS"/>
</dbReference>
<dbReference type="SUPFAM" id="SSF47336">
    <property type="entry name" value="ACP-like"/>
    <property type="match status" value="1"/>
</dbReference>
<dbReference type="PROSITE" id="PS00455">
    <property type="entry name" value="AMP_BINDING"/>
    <property type="match status" value="1"/>
</dbReference>
<dbReference type="InterPro" id="IPR001031">
    <property type="entry name" value="Thioesterase"/>
</dbReference>
<keyword evidence="1" id="KW-0596">Phosphopantetheine</keyword>
<feature type="region of interest" description="Disordered" evidence="3">
    <location>
        <begin position="818"/>
        <end position="843"/>
    </location>
</feature>
<dbReference type="Gene3D" id="3.40.50.1820">
    <property type="entry name" value="alpha/beta hydrolase"/>
    <property type="match status" value="1"/>
</dbReference>
<keyword evidence="2" id="KW-0597">Phosphoprotein</keyword>
<dbReference type="InterPro" id="IPR009081">
    <property type="entry name" value="PP-bd_ACP"/>
</dbReference>
<dbReference type="GO" id="GO:0005737">
    <property type="term" value="C:cytoplasm"/>
    <property type="evidence" value="ECO:0007669"/>
    <property type="project" value="TreeGrafter"/>
</dbReference>
<dbReference type="PANTHER" id="PTHR45527:SF1">
    <property type="entry name" value="FATTY ACID SYNTHASE"/>
    <property type="match status" value="1"/>
</dbReference>
<gene>
    <name evidence="5" type="ORF">ACPOL_2471</name>
</gene>
<dbReference type="AlphaFoldDB" id="A0A2Z5FY16"/>
<dbReference type="Gene3D" id="3.30.300.30">
    <property type="match status" value="1"/>
</dbReference>
<dbReference type="PROSITE" id="PS50075">
    <property type="entry name" value="CARRIER"/>
    <property type="match status" value="1"/>
</dbReference>
<dbReference type="Gene3D" id="3.40.50.980">
    <property type="match status" value="2"/>
</dbReference>
<name>A0A2Z5FY16_9BACT</name>
<dbReference type="InterPro" id="IPR036736">
    <property type="entry name" value="ACP-like_sf"/>
</dbReference>
<reference evidence="5 6" key="1">
    <citation type="journal article" date="2018" name="Front. Microbiol.">
        <title>Hydrolytic Capabilities as a Key to Environmental Success: Chitinolytic and Cellulolytic Acidobacteria From Acidic Sub-arctic Soils and Boreal Peatlands.</title>
        <authorList>
            <person name="Belova S.E."/>
            <person name="Ravin N.V."/>
            <person name="Pankratov T.A."/>
            <person name="Rakitin A.L."/>
            <person name="Ivanova A.A."/>
            <person name="Beletsky A.V."/>
            <person name="Mardanov A.V."/>
            <person name="Sinninghe Damste J.S."/>
            <person name="Dedysh S.N."/>
        </authorList>
    </citation>
    <scope>NUCLEOTIDE SEQUENCE [LARGE SCALE GENOMIC DNA]</scope>
    <source>
        <strain evidence="5 6">SBC82</strain>
    </source>
</reference>
<dbReference type="GO" id="GO:0031177">
    <property type="term" value="F:phosphopantetheine binding"/>
    <property type="evidence" value="ECO:0007669"/>
    <property type="project" value="InterPro"/>
</dbReference>
<protein>
    <recommendedName>
        <fullName evidence="4">Carrier domain-containing protein</fullName>
    </recommendedName>
</protein>
<dbReference type="SUPFAM" id="SSF56801">
    <property type="entry name" value="Acetyl-CoA synthetase-like"/>
    <property type="match status" value="1"/>
</dbReference>
<dbReference type="Pfam" id="PF00975">
    <property type="entry name" value="Thioesterase"/>
    <property type="match status" value="1"/>
</dbReference>
<feature type="domain" description="Carrier" evidence="4">
    <location>
        <begin position="470"/>
        <end position="545"/>
    </location>
</feature>
<evidence type="ECO:0000313" key="6">
    <source>
        <dbReference type="Proteomes" id="UP000253606"/>
    </source>
</evidence>
<keyword evidence="6" id="KW-1185">Reference proteome</keyword>